<dbReference type="PATRIC" id="fig|993517.3.peg.4322"/>
<sequence>MQGIRDQRLQPRSWSYPRKQRGGAKNLRVVTDSIKNRQVSTAENTGFFDGVMH</sequence>
<proteinExistence type="predicted"/>
<dbReference type="EMBL" id="AMCW01000113">
    <property type="protein sequence ID" value="EKK00782.1"/>
    <property type="molecule type" value="Genomic_DNA"/>
</dbReference>
<gene>
    <name evidence="2" type="ORF">RBSH_03980</name>
</gene>
<dbReference type="AlphaFoldDB" id="K5D2J6"/>
<evidence type="ECO:0000313" key="2">
    <source>
        <dbReference type="EMBL" id="EKK00782.1"/>
    </source>
</evidence>
<dbReference type="Proteomes" id="UP000007993">
    <property type="component" value="Unassembled WGS sequence"/>
</dbReference>
<reference evidence="2 3" key="1">
    <citation type="journal article" date="2013" name="Mar. Genomics">
        <title>Expression of sulfatases in Rhodopirellula baltica and the diversity of sulfatases in the genus Rhodopirellula.</title>
        <authorList>
            <person name="Wegner C.E."/>
            <person name="Richter-Heitmann T."/>
            <person name="Klindworth A."/>
            <person name="Klockow C."/>
            <person name="Richter M."/>
            <person name="Achstetter T."/>
            <person name="Glockner F.O."/>
            <person name="Harder J."/>
        </authorList>
    </citation>
    <scope>NUCLEOTIDE SEQUENCE [LARGE SCALE GENOMIC DNA]</scope>
    <source>
        <strain evidence="2 3">SH28</strain>
    </source>
</reference>
<evidence type="ECO:0000256" key="1">
    <source>
        <dbReference type="SAM" id="MobiDB-lite"/>
    </source>
</evidence>
<organism evidence="2 3">
    <name type="scientific">Rhodopirellula baltica SH28</name>
    <dbReference type="NCBI Taxonomy" id="993517"/>
    <lineage>
        <taxon>Bacteria</taxon>
        <taxon>Pseudomonadati</taxon>
        <taxon>Planctomycetota</taxon>
        <taxon>Planctomycetia</taxon>
        <taxon>Pirellulales</taxon>
        <taxon>Pirellulaceae</taxon>
        <taxon>Rhodopirellula</taxon>
    </lineage>
</organism>
<protein>
    <submittedName>
        <fullName evidence="2">Uncharacterized protein</fullName>
    </submittedName>
</protein>
<feature type="region of interest" description="Disordered" evidence="1">
    <location>
        <begin position="1"/>
        <end position="26"/>
    </location>
</feature>
<accession>K5D2J6</accession>
<evidence type="ECO:0000313" key="3">
    <source>
        <dbReference type="Proteomes" id="UP000007993"/>
    </source>
</evidence>
<name>K5D2J6_RHOBT</name>
<comment type="caution">
    <text evidence="2">The sequence shown here is derived from an EMBL/GenBank/DDBJ whole genome shotgun (WGS) entry which is preliminary data.</text>
</comment>